<dbReference type="Pfam" id="PF07077">
    <property type="entry name" value="DUF1345"/>
    <property type="match status" value="1"/>
</dbReference>
<proteinExistence type="predicted"/>
<protein>
    <submittedName>
        <fullName evidence="2">DUF1345 domain-containing protein</fullName>
    </submittedName>
</protein>
<keyword evidence="3" id="KW-1185">Reference proteome</keyword>
<sequence length="225" mass="24708">MTGPFESLRHMPAGWRLLLCLAVGALVFVAPFPPRDVAVHAGAAWVLGILLFLGLTAHAIHGVTTAVLRRRSRELDDRAWVITVLVVIAAVISLLALALILYSRQTVPPQIMVWRLVVGAAGMICAWFLIHTVLALHYAHLYYGDVTEGGKTVDRGGLDFPETREPDYWDFFYYAFVIGMTCQVSDVAAVSRSMRRLTLLHSVVAFFFNTTVIALTVNLVASGQG</sequence>
<accession>A0ABV7VHN5</accession>
<evidence type="ECO:0000256" key="1">
    <source>
        <dbReference type="SAM" id="Phobius"/>
    </source>
</evidence>
<keyword evidence="1" id="KW-0472">Membrane</keyword>
<keyword evidence="1" id="KW-0812">Transmembrane</keyword>
<dbReference type="InterPro" id="IPR009781">
    <property type="entry name" value="DUF1345"/>
</dbReference>
<feature type="transmembrane region" description="Helical" evidence="1">
    <location>
        <begin position="80"/>
        <end position="102"/>
    </location>
</feature>
<feature type="transmembrane region" description="Helical" evidence="1">
    <location>
        <begin position="13"/>
        <end position="30"/>
    </location>
</feature>
<name>A0ABV7VHN5_9PROT</name>
<reference evidence="3" key="1">
    <citation type="journal article" date="2019" name="Int. J. Syst. Evol. Microbiol.">
        <title>The Global Catalogue of Microorganisms (GCM) 10K type strain sequencing project: providing services to taxonomists for standard genome sequencing and annotation.</title>
        <authorList>
            <consortium name="The Broad Institute Genomics Platform"/>
            <consortium name="The Broad Institute Genome Sequencing Center for Infectious Disease"/>
            <person name="Wu L."/>
            <person name="Ma J."/>
        </authorList>
    </citation>
    <scope>NUCLEOTIDE SEQUENCE [LARGE SCALE GENOMIC DNA]</scope>
    <source>
        <strain evidence="3">KCTC 42182</strain>
    </source>
</reference>
<evidence type="ECO:0000313" key="2">
    <source>
        <dbReference type="EMBL" id="MFC3676699.1"/>
    </source>
</evidence>
<feature type="transmembrane region" description="Helical" evidence="1">
    <location>
        <begin position="197"/>
        <end position="221"/>
    </location>
</feature>
<dbReference type="EMBL" id="JBHRYJ010000003">
    <property type="protein sequence ID" value="MFC3676699.1"/>
    <property type="molecule type" value="Genomic_DNA"/>
</dbReference>
<dbReference type="Proteomes" id="UP001595711">
    <property type="component" value="Unassembled WGS sequence"/>
</dbReference>
<feature type="transmembrane region" description="Helical" evidence="1">
    <location>
        <begin position="37"/>
        <end position="60"/>
    </location>
</feature>
<evidence type="ECO:0000313" key="3">
    <source>
        <dbReference type="Proteomes" id="UP001595711"/>
    </source>
</evidence>
<keyword evidence="1" id="KW-1133">Transmembrane helix</keyword>
<organism evidence="2 3">
    <name type="scientific">Ferrovibrio xuzhouensis</name>
    <dbReference type="NCBI Taxonomy" id="1576914"/>
    <lineage>
        <taxon>Bacteria</taxon>
        <taxon>Pseudomonadati</taxon>
        <taxon>Pseudomonadota</taxon>
        <taxon>Alphaproteobacteria</taxon>
        <taxon>Rhodospirillales</taxon>
        <taxon>Rhodospirillaceae</taxon>
        <taxon>Ferrovibrio</taxon>
    </lineage>
</organism>
<gene>
    <name evidence="2" type="ORF">ACFOOQ_14170</name>
</gene>
<comment type="caution">
    <text evidence="2">The sequence shown here is derived from an EMBL/GenBank/DDBJ whole genome shotgun (WGS) entry which is preliminary data.</text>
</comment>
<feature type="transmembrane region" description="Helical" evidence="1">
    <location>
        <begin position="114"/>
        <end position="139"/>
    </location>
</feature>
<dbReference type="RefSeq" id="WP_379727787.1">
    <property type="nucleotide sequence ID" value="NZ_JBHRYJ010000003.1"/>
</dbReference>